<accession>A0A974CJ75</accession>
<name>A0A974CJ75_XENLA</name>
<organism evidence="1 2">
    <name type="scientific">Xenopus laevis</name>
    <name type="common">African clawed frog</name>
    <dbReference type="NCBI Taxonomy" id="8355"/>
    <lineage>
        <taxon>Eukaryota</taxon>
        <taxon>Metazoa</taxon>
        <taxon>Chordata</taxon>
        <taxon>Craniata</taxon>
        <taxon>Vertebrata</taxon>
        <taxon>Euteleostomi</taxon>
        <taxon>Amphibia</taxon>
        <taxon>Batrachia</taxon>
        <taxon>Anura</taxon>
        <taxon>Pipoidea</taxon>
        <taxon>Pipidae</taxon>
        <taxon>Xenopodinae</taxon>
        <taxon>Xenopus</taxon>
        <taxon>Xenopus</taxon>
    </lineage>
</organism>
<gene>
    <name evidence="1" type="ORF">XELAEV_18033418mg</name>
</gene>
<dbReference type="AlphaFoldDB" id="A0A974CJ75"/>
<reference evidence="2" key="1">
    <citation type="journal article" date="2016" name="Nature">
        <title>Genome evolution in the allotetraploid frog Xenopus laevis.</title>
        <authorList>
            <person name="Session A.M."/>
            <person name="Uno Y."/>
            <person name="Kwon T."/>
            <person name="Chapman J.A."/>
            <person name="Toyoda A."/>
            <person name="Takahashi S."/>
            <person name="Fukui A."/>
            <person name="Hikosaka A."/>
            <person name="Suzuki A."/>
            <person name="Kondo M."/>
            <person name="van Heeringen S.J."/>
            <person name="Quigley I."/>
            <person name="Heinz S."/>
            <person name="Ogino H."/>
            <person name="Ochi H."/>
            <person name="Hellsten U."/>
            <person name="Lyons J.B."/>
            <person name="Simakov O."/>
            <person name="Putnam N."/>
            <person name="Stites J."/>
            <person name="Kuroki Y."/>
            <person name="Tanaka T."/>
            <person name="Michiue T."/>
            <person name="Watanabe M."/>
            <person name="Bogdanovic O."/>
            <person name="Lister R."/>
            <person name="Georgiou G."/>
            <person name="Paranjpe S.S."/>
            <person name="van Kruijsbergen I."/>
            <person name="Shu S."/>
            <person name="Carlson J."/>
            <person name="Kinoshita T."/>
            <person name="Ohta Y."/>
            <person name="Mawaribuchi S."/>
            <person name="Jenkins J."/>
            <person name="Grimwood J."/>
            <person name="Schmutz J."/>
            <person name="Mitros T."/>
            <person name="Mozaffari S.V."/>
            <person name="Suzuki Y."/>
            <person name="Haramoto Y."/>
            <person name="Yamamoto T.S."/>
            <person name="Takagi C."/>
            <person name="Heald R."/>
            <person name="Miller K."/>
            <person name="Haudenschild C."/>
            <person name="Kitzman J."/>
            <person name="Nakayama T."/>
            <person name="Izutsu Y."/>
            <person name="Robert J."/>
            <person name="Fortriede J."/>
            <person name="Burns K."/>
            <person name="Lotay V."/>
            <person name="Karimi K."/>
            <person name="Yasuoka Y."/>
            <person name="Dichmann D.S."/>
            <person name="Flajnik M.F."/>
            <person name="Houston D.W."/>
            <person name="Shendure J."/>
            <person name="DuPasquier L."/>
            <person name="Vize P.D."/>
            <person name="Zorn A.M."/>
            <person name="Ito M."/>
            <person name="Marcotte E.M."/>
            <person name="Wallingford J.B."/>
            <person name="Ito Y."/>
            <person name="Asashima M."/>
            <person name="Ueno N."/>
            <person name="Matsuda Y."/>
            <person name="Veenstra G.J."/>
            <person name="Fujiyama A."/>
            <person name="Harland R.M."/>
            <person name="Taira M."/>
            <person name="Rokhsar D.S."/>
        </authorList>
    </citation>
    <scope>NUCLEOTIDE SEQUENCE [LARGE SCALE GENOMIC DNA]</scope>
    <source>
        <strain evidence="2">J</strain>
    </source>
</reference>
<dbReference type="Proteomes" id="UP000694892">
    <property type="component" value="Chromosome 6S"/>
</dbReference>
<evidence type="ECO:0000313" key="1">
    <source>
        <dbReference type="EMBL" id="OCT74440.1"/>
    </source>
</evidence>
<dbReference type="EMBL" id="CM004477">
    <property type="protein sequence ID" value="OCT74440.1"/>
    <property type="molecule type" value="Genomic_DNA"/>
</dbReference>
<sequence length="123" mass="13533">MSSGLTLSLLIQSSQGNTMFNNTMKIKKEGAEAAQELERQGTTVKCHTPAMFQKMAIDSNGQNCHASKKKLLIDFNAFAEYFAVRKFIPKPQLLTKASPAYVNESLPILCTLFFLHSTGQSAS</sequence>
<proteinExistence type="predicted"/>
<evidence type="ECO:0000313" key="2">
    <source>
        <dbReference type="Proteomes" id="UP000694892"/>
    </source>
</evidence>
<protein>
    <submittedName>
        <fullName evidence="1">Uncharacterized protein</fullName>
    </submittedName>
</protein>